<sequence>MTSYLQKAGTKLFEQHLEQYQPQDPLYESYTDNRGRQRRRKRAIPPGLSARDAKILKSVQRRAHYLDKGFSICGFRFGWTFIIGIIPGAGDVADIALSYFLVTRKARQAELPSWLVRRMLINNAVSSLSGLVPVAGDVVMAVFKANSRNAALLEEFLRIRGEEFLRLQAEKEQGGSGSGSVVPGKDARQVKPGAGMSDDADDAAATAPQAKSKFVSWGRATRKDKQRAPTPGEKGRFVEDVEPGVAGKSGDVDSGAAKVQSR</sequence>
<evidence type="ECO:0000313" key="2">
    <source>
        <dbReference type="EMBL" id="OJA18209.1"/>
    </source>
</evidence>
<protein>
    <recommendedName>
        <fullName evidence="4">DUF4112 domain-containing protein</fullName>
    </recommendedName>
</protein>
<evidence type="ECO:0008006" key="4">
    <source>
        <dbReference type="Google" id="ProtNLM"/>
    </source>
</evidence>
<feature type="compositionally biased region" description="Basic and acidic residues" evidence="1">
    <location>
        <begin position="221"/>
        <end position="239"/>
    </location>
</feature>
<comment type="caution">
    <text evidence="2">The sequence shown here is derived from an EMBL/GenBank/DDBJ whole genome shotgun (WGS) entry which is preliminary data.</text>
</comment>
<dbReference type="PANTHER" id="PTHR35519">
    <property type="entry name" value="MEMBRANE PROTEINS"/>
    <property type="match status" value="1"/>
</dbReference>
<dbReference type="STRING" id="180088.A0A1J8QXT5"/>
<name>A0A1J8QXT5_9AGAM</name>
<dbReference type="EMBL" id="LVVM01001584">
    <property type="protein sequence ID" value="OJA18209.1"/>
    <property type="molecule type" value="Genomic_DNA"/>
</dbReference>
<dbReference type="PANTHER" id="PTHR35519:SF2">
    <property type="entry name" value="PH DOMAIN PROTEIN"/>
    <property type="match status" value="1"/>
</dbReference>
<proteinExistence type="predicted"/>
<evidence type="ECO:0000256" key="1">
    <source>
        <dbReference type="SAM" id="MobiDB-lite"/>
    </source>
</evidence>
<keyword evidence="3" id="KW-1185">Reference proteome</keyword>
<dbReference type="AlphaFoldDB" id="A0A1J8QXT5"/>
<gene>
    <name evidence="2" type="ORF">AZE42_06178</name>
</gene>
<reference evidence="2 3" key="1">
    <citation type="submission" date="2016-03" db="EMBL/GenBank/DDBJ databases">
        <title>Comparative genomics of the ectomycorrhizal sister species Rhizopogon vinicolor and Rhizopogon vesiculosus (Basidiomycota: Boletales) reveals a divergence of the mating type B locus.</title>
        <authorList>
            <person name="Mujic A.B."/>
            <person name="Kuo A."/>
            <person name="Tritt A."/>
            <person name="Lipzen A."/>
            <person name="Chen C."/>
            <person name="Johnson J."/>
            <person name="Sharma A."/>
            <person name="Barry K."/>
            <person name="Grigoriev I.V."/>
            <person name="Spatafora J.W."/>
        </authorList>
    </citation>
    <scope>NUCLEOTIDE SEQUENCE [LARGE SCALE GENOMIC DNA]</scope>
    <source>
        <strain evidence="2 3">AM-OR11-056</strain>
    </source>
</reference>
<dbReference type="InterPro" id="IPR025187">
    <property type="entry name" value="DUF4112"/>
</dbReference>
<feature type="region of interest" description="Disordered" evidence="1">
    <location>
        <begin position="170"/>
        <end position="262"/>
    </location>
</feature>
<dbReference type="Pfam" id="PF13430">
    <property type="entry name" value="DUF4112"/>
    <property type="match status" value="1"/>
</dbReference>
<evidence type="ECO:0000313" key="3">
    <source>
        <dbReference type="Proteomes" id="UP000183567"/>
    </source>
</evidence>
<organism evidence="2 3">
    <name type="scientific">Rhizopogon vesiculosus</name>
    <dbReference type="NCBI Taxonomy" id="180088"/>
    <lineage>
        <taxon>Eukaryota</taxon>
        <taxon>Fungi</taxon>
        <taxon>Dikarya</taxon>
        <taxon>Basidiomycota</taxon>
        <taxon>Agaricomycotina</taxon>
        <taxon>Agaricomycetes</taxon>
        <taxon>Agaricomycetidae</taxon>
        <taxon>Boletales</taxon>
        <taxon>Suillineae</taxon>
        <taxon>Rhizopogonaceae</taxon>
        <taxon>Rhizopogon</taxon>
    </lineage>
</organism>
<accession>A0A1J8QXT5</accession>
<dbReference type="OrthoDB" id="2103474at2759"/>
<dbReference type="Proteomes" id="UP000183567">
    <property type="component" value="Unassembled WGS sequence"/>
</dbReference>